<evidence type="ECO:0000259" key="5">
    <source>
        <dbReference type="Pfam" id="PF00419"/>
    </source>
</evidence>
<dbReference type="SUPFAM" id="SSF49401">
    <property type="entry name" value="Bacterial adhesins"/>
    <property type="match status" value="1"/>
</dbReference>
<sequence length="317" mass="32843">MNAYAACKFVNNAHKASLKVNLPNLIRTPAISTYVSASFTIANSAIASAMGIPNGQTTAVNCTAGESLIIGNSGFTPMGNYVRTNVSGVLLNAQAQTTSVWAYPKNGANYTRAIPASGNISPFFLTTGTETGAYIIIHQIVSGKLLKGGAVNGGLLLNVSTSDGLDIMDITVSGFTVTVPTCTVNSYDSQVKLGSAFTQRMKGVDSVMNATPFTISMTCAATTGLSSGLTPTLTFSGDATGTKLNAFANKGSASGVGVQLLYGGKTIMPNQVTPLGKLTSSKPLSRDYKFTAQLYQLSETVTPGSVDTTATFTLDYQ</sequence>
<evidence type="ECO:0000313" key="6">
    <source>
        <dbReference type="EMBL" id="MBK4716952.1"/>
    </source>
</evidence>
<organism evidence="6 7">
    <name type="scientific">Tenebrionibacter intestinalis</name>
    <dbReference type="NCBI Taxonomy" id="2799638"/>
    <lineage>
        <taxon>Bacteria</taxon>
        <taxon>Pseudomonadati</taxon>
        <taxon>Pseudomonadota</taxon>
        <taxon>Gammaproteobacteria</taxon>
        <taxon>Enterobacterales</taxon>
        <taxon>Enterobacteriaceae</taxon>
        <taxon>Tenebrionibacter/Tenebrionicola group</taxon>
        <taxon>Tenebrionibacter</taxon>
    </lineage>
</organism>
<dbReference type="EMBL" id="JAEPBH010000066">
    <property type="protein sequence ID" value="MBK4716952.1"/>
    <property type="molecule type" value="Genomic_DNA"/>
</dbReference>
<dbReference type="Pfam" id="PF00419">
    <property type="entry name" value="Fimbrial"/>
    <property type="match status" value="1"/>
</dbReference>
<accession>A0A8K0V9T9</accession>
<dbReference type="PANTHER" id="PTHR33420">
    <property type="entry name" value="FIMBRIAL SUBUNIT ELFA-RELATED"/>
    <property type="match status" value="1"/>
</dbReference>
<comment type="similarity">
    <text evidence="2">Belongs to the fimbrial protein family.</text>
</comment>
<dbReference type="Proteomes" id="UP000659047">
    <property type="component" value="Unassembled WGS sequence"/>
</dbReference>
<evidence type="ECO:0000256" key="3">
    <source>
        <dbReference type="ARBA" id="ARBA00022729"/>
    </source>
</evidence>
<evidence type="ECO:0000256" key="4">
    <source>
        <dbReference type="ARBA" id="ARBA00023263"/>
    </source>
</evidence>
<proteinExistence type="inferred from homology"/>
<dbReference type="InterPro" id="IPR000259">
    <property type="entry name" value="Adhesion_dom_fimbrial"/>
</dbReference>
<dbReference type="InterPro" id="IPR036937">
    <property type="entry name" value="Adhesion_dom_fimbrial_sf"/>
</dbReference>
<keyword evidence="4" id="KW-0281">Fimbrium</keyword>
<dbReference type="Gene3D" id="2.60.40.3310">
    <property type="match status" value="1"/>
</dbReference>
<comment type="subcellular location">
    <subcellularLocation>
        <location evidence="1">Fimbrium</location>
    </subcellularLocation>
</comment>
<dbReference type="InterPro" id="IPR008966">
    <property type="entry name" value="Adhesion_dom_sf"/>
</dbReference>
<dbReference type="InterPro" id="IPR050263">
    <property type="entry name" value="Bact_Fimbrial_Adh_Pro"/>
</dbReference>
<gene>
    <name evidence="6" type="ORF">JJB97_16795</name>
</gene>
<evidence type="ECO:0000256" key="1">
    <source>
        <dbReference type="ARBA" id="ARBA00004561"/>
    </source>
</evidence>
<evidence type="ECO:0000313" key="7">
    <source>
        <dbReference type="Proteomes" id="UP000659047"/>
    </source>
</evidence>
<keyword evidence="7" id="KW-1185">Reference proteome</keyword>
<protein>
    <submittedName>
        <fullName evidence="6">Fimbrial protein</fullName>
    </submittedName>
</protein>
<dbReference type="GO" id="GO:0009289">
    <property type="term" value="C:pilus"/>
    <property type="evidence" value="ECO:0007669"/>
    <property type="project" value="UniProtKB-SubCell"/>
</dbReference>
<dbReference type="AlphaFoldDB" id="A0A8K0V9T9"/>
<feature type="domain" description="Fimbrial-type adhesion" evidence="5">
    <location>
        <begin position="176"/>
        <end position="317"/>
    </location>
</feature>
<name>A0A8K0V9T9_9ENTR</name>
<dbReference type="GO" id="GO:0043709">
    <property type="term" value="P:cell adhesion involved in single-species biofilm formation"/>
    <property type="evidence" value="ECO:0007669"/>
    <property type="project" value="TreeGrafter"/>
</dbReference>
<comment type="caution">
    <text evidence="6">The sequence shown here is derived from an EMBL/GenBank/DDBJ whole genome shotgun (WGS) entry which is preliminary data.</text>
</comment>
<evidence type="ECO:0000256" key="2">
    <source>
        <dbReference type="ARBA" id="ARBA00006671"/>
    </source>
</evidence>
<dbReference type="PANTHER" id="PTHR33420:SF3">
    <property type="entry name" value="FIMBRIAL SUBUNIT ELFA"/>
    <property type="match status" value="1"/>
</dbReference>
<keyword evidence="3" id="KW-0732">Signal</keyword>
<reference evidence="6" key="1">
    <citation type="submission" date="2021-01" db="EMBL/GenBank/DDBJ databases">
        <title>Intestinitalea alba gen. nov., sp. nov., a novel genus of the family Enterobacteriaceae, isolated from the gut of the plastic-eating mealworm Tenebrio molitor L.</title>
        <authorList>
            <person name="Yang Y."/>
        </authorList>
    </citation>
    <scope>NUCLEOTIDE SEQUENCE</scope>
    <source>
        <strain evidence="6">BIT-L3</strain>
    </source>
</reference>
<dbReference type="Gene3D" id="2.60.40.1090">
    <property type="entry name" value="Fimbrial-type adhesion domain"/>
    <property type="match status" value="1"/>
</dbReference>